<organism evidence="2 3">
    <name type="scientific">Mycolicibacterium vulneris</name>
    <dbReference type="NCBI Taxonomy" id="547163"/>
    <lineage>
        <taxon>Bacteria</taxon>
        <taxon>Bacillati</taxon>
        <taxon>Actinomycetota</taxon>
        <taxon>Actinomycetes</taxon>
        <taxon>Mycobacteriales</taxon>
        <taxon>Mycobacteriaceae</taxon>
        <taxon>Mycolicibacterium</taxon>
    </lineage>
</organism>
<evidence type="ECO:0000313" key="2">
    <source>
        <dbReference type="EMBL" id="OSC26733.1"/>
    </source>
</evidence>
<gene>
    <name evidence="2" type="ORF">B8W69_16160</name>
</gene>
<keyword evidence="1" id="KW-1133">Transmembrane helix</keyword>
<feature type="transmembrane region" description="Helical" evidence="1">
    <location>
        <begin position="12"/>
        <end position="33"/>
    </location>
</feature>
<dbReference type="AlphaFoldDB" id="A0A1X2KZR1"/>
<keyword evidence="1" id="KW-0812">Transmembrane</keyword>
<keyword evidence="3" id="KW-1185">Reference proteome</keyword>
<dbReference type="EMBL" id="NCXM01000015">
    <property type="protein sequence ID" value="OSC26733.1"/>
    <property type="molecule type" value="Genomic_DNA"/>
</dbReference>
<proteinExistence type="predicted"/>
<sequence>MQQFWTHSLSLWVSGGATVVSGVAVIVSLYGAVVAARNYRRVRDAITDTSLESRLKTVAASMARASELLVLVQTEIQARAAKAKQLAEEVERGEQLALLTQPQKDAVAAVLRAEVSAEGRRSIWWTVGISVLTFVFGSAVTVLVTLLVHPLH</sequence>
<evidence type="ECO:0000256" key="1">
    <source>
        <dbReference type="SAM" id="Phobius"/>
    </source>
</evidence>
<comment type="caution">
    <text evidence="2">The sequence shown here is derived from an EMBL/GenBank/DDBJ whole genome shotgun (WGS) entry which is preliminary data.</text>
</comment>
<reference evidence="2 3" key="1">
    <citation type="submission" date="2017-04" db="EMBL/GenBank/DDBJ databases">
        <title>The new phylogeny of genus Mycobacterium.</title>
        <authorList>
            <person name="Tortoli E."/>
            <person name="Trovato A."/>
            <person name="Cirillo D.M."/>
        </authorList>
    </citation>
    <scope>NUCLEOTIDE SEQUENCE [LARGE SCALE GENOMIC DNA]</scope>
    <source>
        <strain evidence="2 3">DSM 45247</strain>
    </source>
</reference>
<protein>
    <submittedName>
        <fullName evidence="2">Uncharacterized protein</fullName>
    </submittedName>
</protein>
<evidence type="ECO:0000313" key="3">
    <source>
        <dbReference type="Proteomes" id="UP000242320"/>
    </source>
</evidence>
<keyword evidence="1" id="KW-0472">Membrane</keyword>
<accession>A0A1X2KZR1</accession>
<feature type="transmembrane region" description="Helical" evidence="1">
    <location>
        <begin position="122"/>
        <end position="148"/>
    </location>
</feature>
<name>A0A1X2KZR1_9MYCO</name>
<dbReference type="RefSeq" id="WP_085290793.1">
    <property type="nucleotide sequence ID" value="NZ_NCXM01000015.1"/>
</dbReference>
<dbReference type="Proteomes" id="UP000242320">
    <property type="component" value="Unassembled WGS sequence"/>
</dbReference>